<reference evidence="2" key="2">
    <citation type="journal article" date="2021" name="PeerJ">
        <title>Extensive microbial diversity within the chicken gut microbiome revealed by metagenomics and culture.</title>
        <authorList>
            <person name="Gilroy R."/>
            <person name="Ravi A."/>
            <person name="Getino M."/>
            <person name="Pursley I."/>
            <person name="Horton D.L."/>
            <person name="Alikhan N.F."/>
            <person name="Baker D."/>
            <person name="Gharbi K."/>
            <person name="Hall N."/>
            <person name="Watson M."/>
            <person name="Adriaenssens E.M."/>
            <person name="Foster-Nyarko E."/>
            <person name="Jarju S."/>
            <person name="Secka A."/>
            <person name="Antonio M."/>
            <person name="Oren A."/>
            <person name="Chaudhuri R.R."/>
            <person name="La Ragione R."/>
            <person name="Hildebrand F."/>
            <person name="Pallen M.J."/>
        </authorList>
    </citation>
    <scope>NUCLEOTIDE SEQUENCE</scope>
    <source>
        <strain evidence="2">CHK199-13235</strain>
    </source>
</reference>
<dbReference type="Proteomes" id="UP000824002">
    <property type="component" value="Unassembled WGS sequence"/>
</dbReference>
<proteinExistence type="predicted"/>
<dbReference type="Gene3D" id="3.80.10.10">
    <property type="entry name" value="Ribonuclease Inhibitor"/>
    <property type="match status" value="1"/>
</dbReference>
<name>A0A9D1FMU1_9FIRM</name>
<keyword evidence="1" id="KW-0175">Coiled coil</keyword>
<organism evidence="2 3">
    <name type="scientific">Candidatus Merdivicinus excrementipullorum</name>
    <dbReference type="NCBI Taxonomy" id="2840867"/>
    <lineage>
        <taxon>Bacteria</taxon>
        <taxon>Bacillati</taxon>
        <taxon>Bacillota</taxon>
        <taxon>Clostridia</taxon>
        <taxon>Eubacteriales</taxon>
        <taxon>Oscillospiraceae</taxon>
        <taxon>Oscillospiraceae incertae sedis</taxon>
        <taxon>Candidatus Merdivicinus</taxon>
    </lineage>
</organism>
<dbReference type="EMBL" id="DVJP01000049">
    <property type="protein sequence ID" value="HIS76609.1"/>
    <property type="molecule type" value="Genomic_DNA"/>
</dbReference>
<dbReference type="InterPro" id="IPR053139">
    <property type="entry name" value="Surface_bspA-like"/>
</dbReference>
<dbReference type="SUPFAM" id="SSF52058">
    <property type="entry name" value="L domain-like"/>
    <property type="match status" value="1"/>
</dbReference>
<evidence type="ECO:0000313" key="2">
    <source>
        <dbReference type="EMBL" id="HIS76609.1"/>
    </source>
</evidence>
<evidence type="ECO:0000256" key="1">
    <source>
        <dbReference type="SAM" id="Coils"/>
    </source>
</evidence>
<gene>
    <name evidence="2" type="ORF">IAB51_07340</name>
</gene>
<protein>
    <submittedName>
        <fullName evidence="2">Leucine-rich repeat domain-containing protein</fullName>
    </submittedName>
</protein>
<accession>A0A9D1FMU1</accession>
<comment type="caution">
    <text evidence="2">The sequence shown here is derived from an EMBL/GenBank/DDBJ whole genome shotgun (WGS) entry which is preliminary data.</text>
</comment>
<dbReference type="InterPro" id="IPR026906">
    <property type="entry name" value="LRR_5"/>
</dbReference>
<dbReference type="PANTHER" id="PTHR45661:SF3">
    <property type="entry name" value="IG-LIKE DOMAIN-CONTAINING PROTEIN"/>
    <property type="match status" value="1"/>
</dbReference>
<dbReference type="InterPro" id="IPR032675">
    <property type="entry name" value="LRR_dom_sf"/>
</dbReference>
<reference evidence="2" key="1">
    <citation type="submission" date="2020-10" db="EMBL/GenBank/DDBJ databases">
        <authorList>
            <person name="Gilroy R."/>
        </authorList>
    </citation>
    <scope>NUCLEOTIDE SEQUENCE</scope>
    <source>
        <strain evidence="2">CHK199-13235</strain>
    </source>
</reference>
<evidence type="ECO:0000313" key="3">
    <source>
        <dbReference type="Proteomes" id="UP000824002"/>
    </source>
</evidence>
<dbReference type="Pfam" id="PF13306">
    <property type="entry name" value="LRR_5"/>
    <property type="match status" value="1"/>
</dbReference>
<feature type="coiled-coil region" evidence="1">
    <location>
        <begin position="58"/>
        <end position="92"/>
    </location>
</feature>
<dbReference type="PANTHER" id="PTHR45661">
    <property type="entry name" value="SURFACE ANTIGEN"/>
    <property type="match status" value="1"/>
</dbReference>
<dbReference type="AlphaFoldDB" id="A0A9D1FMU1"/>
<sequence length="287" mass="31365">MGKMEICPVCGYDRSRDIKGYPALARLGPESRLLTGHEEKFVLSRGDMSALAGRLAKLQGLSRTLREKEEIIRRLQARVDELEQLLARGVQRQPDMQVFWTVGEGVCLQGDVGLPEGMAVVVPAEVDGQPVTRLADFALADASVGRVELPEGMEEIGQGAFSGCGKLSLVQFRRNLRKIGKRAFAGCVSLEQIALPKRVTVVETETFAGCTSLRQVQLPSRLRRIERGAFAGCTALRELRVPAGVERIDPAAFAGCENLARLSLPGKMRGKPLPRLPEGCRVEYRGV</sequence>